<evidence type="ECO:0000256" key="2">
    <source>
        <dbReference type="ARBA" id="ARBA00022692"/>
    </source>
</evidence>
<keyword evidence="4 5" id="KW-0472">Membrane</keyword>
<evidence type="ECO:0000256" key="5">
    <source>
        <dbReference type="SAM" id="Phobius"/>
    </source>
</evidence>
<dbReference type="SUPFAM" id="SSF90123">
    <property type="entry name" value="ABC transporter transmembrane region"/>
    <property type="match status" value="1"/>
</dbReference>
<dbReference type="AlphaFoldDB" id="A0A0S4L6P3"/>
<comment type="subcellular location">
    <subcellularLocation>
        <location evidence="1">Cell membrane</location>
        <topology evidence="1">Multi-pass membrane protein</topology>
    </subcellularLocation>
</comment>
<dbReference type="Pfam" id="PF00005">
    <property type="entry name" value="ABC_tran"/>
    <property type="match status" value="1"/>
</dbReference>
<name>A0A0S4L6P3_9BACT</name>
<dbReference type="EMBL" id="CZQA01000001">
    <property type="protein sequence ID" value="CUS32414.1"/>
    <property type="molecule type" value="Genomic_DNA"/>
</dbReference>
<keyword evidence="2 5" id="KW-0812">Transmembrane</keyword>
<feature type="domain" description="ABC transmembrane type-1" evidence="7">
    <location>
        <begin position="33"/>
        <end position="307"/>
    </location>
</feature>
<dbReference type="Proteomes" id="UP000199032">
    <property type="component" value="Unassembled WGS sequence"/>
</dbReference>
<evidence type="ECO:0000256" key="3">
    <source>
        <dbReference type="ARBA" id="ARBA00022989"/>
    </source>
</evidence>
<evidence type="ECO:0000256" key="1">
    <source>
        <dbReference type="ARBA" id="ARBA00004651"/>
    </source>
</evidence>
<evidence type="ECO:0000259" key="7">
    <source>
        <dbReference type="PROSITE" id="PS50929"/>
    </source>
</evidence>
<reference evidence="8 9" key="1">
    <citation type="submission" date="2015-10" db="EMBL/GenBank/DDBJ databases">
        <authorList>
            <person name="Gilbert D.G."/>
        </authorList>
    </citation>
    <scope>NUCLEOTIDE SEQUENCE [LARGE SCALE GENOMIC DNA]</scope>
    <source>
        <strain evidence="8">COMA1</strain>
    </source>
</reference>
<dbReference type="InterPro" id="IPR039421">
    <property type="entry name" value="Type_1_exporter"/>
</dbReference>
<dbReference type="InterPro" id="IPR036640">
    <property type="entry name" value="ABC1_TM_sf"/>
</dbReference>
<evidence type="ECO:0000313" key="8">
    <source>
        <dbReference type="EMBL" id="CUS32414.1"/>
    </source>
</evidence>
<dbReference type="SUPFAM" id="SSF52540">
    <property type="entry name" value="P-loop containing nucleoside triphosphate hydrolases"/>
    <property type="match status" value="1"/>
</dbReference>
<dbReference type="GO" id="GO:0016887">
    <property type="term" value="F:ATP hydrolysis activity"/>
    <property type="evidence" value="ECO:0007669"/>
    <property type="project" value="InterPro"/>
</dbReference>
<proteinExistence type="predicted"/>
<dbReference type="STRING" id="1742972.COMA1_10618"/>
<keyword evidence="9" id="KW-1185">Reference proteome</keyword>
<dbReference type="Gene3D" id="3.40.50.300">
    <property type="entry name" value="P-loop containing nucleotide triphosphate hydrolases"/>
    <property type="match status" value="1"/>
</dbReference>
<dbReference type="GO" id="GO:0005886">
    <property type="term" value="C:plasma membrane"/>
    <property type="evidence" value="ECO:0007669"/>
    <property type="project" value="UniProtKB-SubCell"/>
</dbReference>
<evidence type="ECO:0000313" key="9">
    <source>
        <dbReference type="Proteomes" id="UP000199032"/>
    </source>
</evidence>
<dbReference type="PROSITE" id="PS50929">
    <property type="entry name" value="ABC_TM1F"/>
    <property type="match status" value="1"/>
</dbReference>
<feature type="transmembrane region" description="Helical" evidence="5">
    <location>
        <begin position="68"/>
        <end position="93"/>
    </location>
</feature>
<dbReference type="PROSITE" id="PS50893">
    <property type="entry name" value="ABC_TRANSPORTER_2"/>
    <property type="match status" value="1"/>
</dbReference>
<keyword evidence="3 5" id="KW-1133">Transmembrane helix</keyword>
<accession>A0A0S4L6P3</accession>
<keyword evidence="8" id="KW-0378">Hydrolase</keyword>
<dbReference type="Gene3D" id="1.20.1560.10">
    <property type="entry name" value="ABC transporter type 1, transmembrane domain"/>
    <property type="match status" value="1"/>
</dbReference>
<protein>
    <submittedName>
        <fullName evidence="8">Putative ABC-type transport system, ATPase and permease component</fullName>
        <ecNumber evidence="8">3.6.3.-</ecNumber>
    </submittedName>
</protein>
<organism evidence="8 9">
    <name type="scientific">Candidatus Nitrospira nitrosa</name>
    <dbReference type="NCBI Taxonomy" id="1742972"/>
    <lineage>
        <taxon>Bacteria</taxon>
        <taxon>Pseudomonadati</taxon>
        <taxon>Nitrospirota</taxon>
        <taxon>Nitrospiria</taxon>
        <taxon>Nitrospirales</taxon>
        <taxon>Nitrospiraceae</taxon>
        <taxon>Nitrospira</taxon>
    </lineage>
</organism>
<dbReference type="OrthoDB" id="311344at2"/>
<feature type="transmembrane region" description="Helical" evidence="5">
    <location>
        <begin position="141"/>
        <end position="162"/>
    </location>
</feature>
<feature type="transmembrane region" description="Helical" evidence="5">
    <location>
        <begin position="30"/>
        <end position="48"/>
    </location>
</feature>
<dbReference type="RefSeq" id="WP_090743526.1">
    <property type="nucleotide sequence ID" value="NZ_CZQA01000001.1"/>
</dbReference>
<gene>
    <name evidence="8" type="ORF">COMA1_10618</name>
</gene>
<evidence type="ECO:0000259" key="6">
    <source>
        <dbReference type="PROSITE" id="PS50893"/>
    </source>
</evidence>
<evidence type="ECO:0000256" key="4">
    <source>
        <dbReference type="ARBA" id="ARBA00023136"/>
    </source>
</evidence>
<feature type="domain" description="ABC transporter" evidence="6">
    <location>
        <begin position="346"/>
        <end position="558"/>
    </location>
</feature>
<dbReference type="EC" id="3.6.3.-" evidence="8"/>
<sequence length="558" mass="61751">MKEPQGEGYRGLFEALMKQLSVAIRAEKKIMSLLFSYALAVGFFSLIIPLTVQELVSTFSYAIQPVMIYTLTAVMFSVLLFVGLFKTFHFYAVDVVQRRIFARVAVAMVEALPRNRFKGARPEIANYFIETVFMQRALSTLLIDLLNVVVGGSVGMIMLVVYHPYFLIYNLMLMTGFAITFFVLSRGALKRTLEMSHAKYDVFNFIQEVSRNALQLKATDSKPFLIQKTDALVTRYVEARKARFAVLVRQYIGSVAGQAIAQAGALSISGSLLASGQLTLGQLVAVQAVVSALVINFDSLIKNMGYIYYFFASLTHLDEVFSQEQDYVSTESTVALPKHLGQGVRVTCKGVSLVHSGVAVFDGFNLDVAPGEKLGIYAKTTAAKTALARVLGGLEVPTGGVVQYNGVDLRYIDPSAINQCRSVMIDSQLSLVKGTIEENIVMGRSYVTYDDLNWALRFTELEEDIEGLPRGVKSEVSALGESLSPTHVVQILLARAILGRPQVLVFDGLIHSLEPSLRERILRRLCSKDEAWSVIFVSTDPNLTDHADRRIMLHHTHA</sequence>
<dbReference type="InterPro" id="IPR003439">
    <property type="entry name" value="ABC_transporter-like_ATP-bd"/>
</dbReference>
<dbReference type="PANTHER" id="PTHR43394">
    <property type="entry name" value="ATP-DEPENDENT PERMEASE MDL1, MITOCHONDRIAL"/>
    <property type="match status" value="1"/>
</dbReference>
<dbReference type="InterPro" id="IPR027417">
    <property type="entry name" value="P-loop_NTPase"/>
</dbReference>
<dbReference type="GO" id="GO:0005524">
    <property type="term" value="F:ATP binding"/>
    <property type="evidence" value="ECO:0007669"/>
    <property type="project" value="InterPro"/>
</dbReference>
<feature type="transmembrane region" description="Helical" evidence="5">
    <location>
        <begin position="168"/>
        <end position="189"/>
    </location>
</feature>
<dbReference type="PANTHER" id="PTHR43394:SF4">
    <property type="entry name" value="TOXIN SECRETION ABC TRANSPORTER ATP-BINDING PROTEIN"/>
    <property type="match status" value="1"/>
</dbReference>
<dbReference type="GO" id="GO:0015421">
    <property type="term" value="F:ABC-type oligopeptide transporter activity"/>
    <property type="evidence" value="ECO:0007669"/>
    <property type="project" value="TreeGrafter"/>
</dbReference>
<dbReference type="InterPro" id="IPR011527">
    <property type="entry name" value="ABC1_TM_dom"/>
</dbReference>